<feature type="non-terminal residue" evidence="2">
    <location>
        <position position="1"/>
    </location>
</feature>
<dbReference type="RefSeq" id="WP_042517299.1">
    <property type="nucleotide sequence ID" value="NZ_JXQK01000012.1"/>
</dbReference>
<dbReference type="AlphaFoldDB" id="A0A0D0IWV4"/>
<dbReference type="Gene3D" id="3.40.50.2000">
    <property type="entry name" value="Glycogen Phosphorylase B"/>
    <property type="match status" value="1"/>
</dbReference>
<evidence type="ECO:0000313" key="2">
    <source>
        <dbReference type="EMBL" id="KIP64814.1"/>
    </source>
</evidence>
<dbReference type="SUPFAM" id="SSF53756">
    <property type="entry name" value="UDP-Glycosyltransferase/glycogen phosphorylase"/>
    <property type="match status" value="1"/>
</dbReference>
<keyword evidence="3" id="KW-1185">Reference proteome</keyword>
<dbReference type="PANTHER" id="PTHR45947:SF3">
    <property type="entry name" value="SULFOQUINOVOSYL TRANSFERASE SQD2"/>
    <property type="match status" value="1"/>
</dbReference>
<reference evidence="2 3" key="1">
    <citation type="submission" date="2015-01" db="EMBL/GenBank/DDBJ databases">
        <title>Comparative genomics of non-oral Prevotella species.</title>
        <authorList>
            <person name="Accetto T."/>
            <person name="Nograsek B."/>
            <person name="Avgustin G."/>
        </authorList>
    </citation>
    <scope>NUCLEOTIDE SEQUENCE [LARGE SCALE GENOMIC DNA]</scope>
    <source>
        <strain evidence="2 3">P5-119</strain>
    </source>
</reference>
<dbReference type="Pfam" id="PF00534">
    <property type="entry name" value="Glycos_transf_1"/>
    <property type="match status" value="1"/>
</dbReference>
<comment type="caution">
    <text evidence="2">The sequence shown here is derived from an EMBL/GenBank/DDBJ whole genome shotgun (WGS) entry which is preliminary data.</text>
</comment>
<dbReference type="InterPro" id="IPR001296">
    <property type="entry name" value="Glyco_trans_1"/>
</dbReference>
<proteinExistence type="predicted"/>
<dbReference type="InterPro" id="IPR050194">
    <property type="entry name" value="Glycosyltransferase_grp1"/>
</dbReference>
<dbReference type="STRING" id="1602171.ST44_00905"/>
<name>A0A0D0IWV4_9BACT</name>
<feature type="domain" description="Glycosyl transferase family 1" evidence="1">
    <location>
        <begin position="3"/>
        <end position="107"/>
    </location>
</feature>
<accession>A0A0D0IWV4</accession>
<dbReference type="Proteomes" id="UP000032046">
    <property type="component" value="Unassembled WGS sequence"/>
</dbReference>
<dbReference type="GO" id="GO:0016757">
    <property type="term" value="F:glycosyltransferase activity"/>
    <property type="evidence" value="ECO:0007669"/>
    <property type="project" value="InterPro"/>
</dbReference>
<dbReference type="PANTHER" id="PTHR45947">
    <property type="entry name" value="SULFOQUINOVOSYL TRANSFERASE SQD2"/>
    <property type="match status" value="1"/>
</dbReference>
<protein>
    <recommendedName>
        <fullName evidence="1">Glycosyl transferase family 1 domain-containing protein</fullName>
    </recommendedName>
</protein>
<dbReference type="EMBL" id="JXQK01000012">
    <property type="protein sequence ID" value="KIP64814.1"/>
    <property type="molecule type" value="Genomic_DNA"/>
</dbReference>
<gene>
    <name evidence="2" type="ORF">ST44_00905</name>
</gene>
<sequence length="153" mass="17135">FTQYGISDKVVFLGQINRDDIIQWYDKSDCFVMISDHEVFGLVYLEAMSRGCIAIAGDNGGMVGIIEHGVNGFLCKPGDADALAEIIRQINSMSIEERQEMSRKARQTALEFTDNKVAQYYLENVTKLEPIDYKSMIEVVPTRTGGGKKTNNQ</sequence>
<evidence type="ECO:0000259" key="1">
    <source>
        <dbReference type="Pfam" id="PF00534"/>
    </source>
</evidence>
<evidence type="ECO:0000313" key="3">
    <source>
        <dbReference type="Proteomes" id="UP000032046"/>
    </source>
</evidence>
<organism evidence="2 3">
    <name type="scientific">Prevotella pectinovora</name>
    <dbReference type="NCBI Taxonomy" id="1602169"/>
    <lineage>
        <taxon>Bacteria</taxon>
        <taxon>Pseudomonadati</taxon>
        <taxon>Bacteroidota</taxon>
        <taxon>Bacteroidia</taxon>
        <taxon>Bacteroidales</taxon>
        <taxon>Prevotellaceae</taxon>
        <taxon>Prevotella</taxon>
    </lineage>
</organism>